<evidence type="ECO:0000313" key="4">
    <source>
        <dbReference type="EMBL" id="CDJ57798.1"/>
    </source>
</evidence>
<dbReference type="EMBL" id="HG719380">
    <property type="protein sequence ID" value="CDJ57798.1"/>
    <property type="molecule type" value="Genomic_DNA"/>
</dbReference>
<organism evidence="4 5">
    <name type="scientific">Eimeria maxima</name>
    <name type="common">Coccidian parasite</name>
    <dbReference type="NCBI Taxonomy" id="5804"/>
    <lineage>
        <taxon>Eukaryota</taxon>
        <taxon>Sar</taxon>
        <taxon>Alveolata</taxon>
        <taxon>Apicomplexa</taxon>
        <taxon>Conoidasida</taxon>
        <taxon>Coccidia</taxon>
        <taxon>Eucoccidiorida</taxon>
        <taxon>Eimeriorina</taxon>
        <taxon>Eimeriidae</taxon>
        <taxon>Eimeria</taxon>
    </lineage>
</organism>
<sequence length="91" mass="9954">MLLACGAKVNTQDDWGETPLHAAIAAEQQELVTMLVEAGTDTSLKNNEGKSCADLMIEEGHRDKSPCREYPRTRNMCSLPSVAWCCGDQPD</sequence>
<dbReference type="Gene3D" id="1.25.40.20">
    <property type="entry name" value="Ankyrin repeat-containing domain"/>
    <property type="match status" value="1"/>
</dbReference>
<dbReference type="VEuPathDB" id="ToxoDB:EMWEY_00043620"/>
<dbReference type="AlphaFoldDB" id="U6M404"/>
<dbReference type="InterPro" id="IPR002110">
    <property type="entry name" value="Ankyrin_rpt"/>
</dbReference>
<evidence type="ECO:0000313" key="5">
    <source>
        <dbReference type="Proteomes" id="UP000030763"/>
    </source>
</evidence>
<reference evidence="4" key="1">
    <citation type="submission" date="2013-10" db="EMBL/GenBank/DDBJ databases">
        <title>Genomic analysis of the causative agents of coccidiosis in chickens.</title>
        <authorList>
            <person name="Reid A.J."/>
            <person name="Blake D."/>
            <person name="Billington K."/>
            <person name="Browne H."/>
            <person name="Dunn M."/>
            <person name="Hung S."/>
            <person name="Kawahara F."/>
            <person name="Miranda-Saavedra D."/>
            <person name="Mourier T."/>
            <person name="Nagra H."/>
            <person name="Otto T.D."/>
            <person name="Rawlings N."/>
            <person name="Sanchez A."/>
            <person name="Sanders M."/>
            <person name="Subramaniam C."/>
            <person name="Tay Y."/>
            <person name="Dear P."/>
            <person name="Doerig C."/>
            <person name="Gruber A."/>
            <person name="Parkinson J."/>
            <person name="Shirley M."/>
            <person name="Wan K.L."/>
            <person name="Berriman M."/>
            <person name="Tomley F."/>
            <person name="Pain A."/>
        </authorList>
    </citation>
    <scope>NUCLEOTIDE SEQUENCE [LARGE SCALE GENOMIC DNA]</scope>
    <source>
        <strain evidence="4">Weybridge</strain>
    </source>
</reference>
<keyword evidence="1" id="KW-0677">Repeat</keyword>
<evidence type="ECO:0000256" key="2">
    <source>
        <dbReference type="ARBA" id="ARBA00023043"/>
    </source>
</evidence>
<dbReference type="OrthoDB" id="346910at2759"/>
<feature type="repeat" description="ANK" evidence="3">
    <location>
        <begin position="15"/>
        <end position="47"/>
    </location>
</feature>
<evidence type="ECO:0000256" key="1">
    <source>
        <dbReference type="ARBA" id="ARBA00022737"/>
    </source>
</evidence>
<keyword evidence="2 3" id="KW-0040">ANK repeat</keyword>
<dbReference type="PROSITE" id="PS50088">
    <property type="entry name" value="ANK_REPEAT"/>
    <property type="match status" value="1"/>
</dbReference>
<dbReference type="SUPFAM" id="SSF48403">
    <property type="entry name" value="Ankyrin repeat"/>
    <property type="match status" value="1"/>
</dbReference>
<dbReference type="Pfam" id="PF12796">
    <property type="entry name" value="Ank_2"/>
    <property type="match status" value="1"/>
</dbReference>
<name>U6M404_EIMMA</name>
<reference evidence="4" key="2">
    <citation type="submission" date="2013-10" db="EMBL/GenBank/DDBJ databases">
        <authorList>
            <person name="Aslett M."/>
        </authorList>
    </citation>
    <scope>NUCLEOTIDE SEQUENCE [LARGE SCALE GENOMIC DNA]</scope>
    <source>
        <strain evidence="4">Weybridge</strain>
    </source>
</reference>
<dbReference type="RefSeq" id="XP_013334446.1">
    <property type="nucleotide sequence ID" value="XM_013478992.1"/>
</dbReference>
<dbReference type="PANTHER" id="PTHR24171:SF10">
    <property type="entry name" value="ANKYRIN REPEAT DOMAIN-CONTAINING PROTEIN 29-LIKE"/>
    <property type="match status" value="1"/>
</dbReference>
<accession>U6M404</accession>
<evidence type="ECO:0000256" key="3">
    <source>
        <dbReference type="PROSITE-ProRule" id="PRU00023"/>
    </source>
</evidence>
<protein>
    <submittedName>
        <fullName evidence="4">Acyl-CoA-binding protein, putative</fullName>
    </submittedName>
</protein>
<gene>
    <name evidence="4" type="ORF">EMWEY_00043620</name>
</gene>
<dbReference type="GeneID" id="25338348"/>
<dbReference type="InterPro" id="IPR036770">
    <property type="entry name" value="Ankyrin_rpt-contain_sf"/>
</dbReference>
<proteinExistence type="predicted"/>
<keyword evidence="5" id="KW-1185">Reference proteome</keyword>
<dbReference type="PANTHER" id="PTHR24171">
    <property type="entry name" value="ANKYRIN REPEAT DOMAIN-CONTAINING PROTEIN 39-RELATED"/>
    <property type="match status" value="1"/>
</dbReference>
<dbReference type="Proteomes" id="UP000030763">
    <property type="component" value="Unassembled WGS sequence"/>
</dbReference>
<dbReference type="PROSITE" id="PS50297">
    <property type="entry name" value="ANK_REP_REGION"/>
    <property type="match status" value="1"/>
</dbReference>